<name>A0ABP6P5B6_9ACTN</name>
<dbReference type="EMBL" id="BAAAUT010000092">
    <property type="protein sequence ID" value="GAA3165625.1"/>
    <property type="molecule type" value="Genomic_DNA"/>
</dbReference>
<dbReference type="Proteomes" id="UP001500320">
    <property type="component" value="Unassembled WGS sequence"/>
</dbReference>
<accession>A0ABP6P5B6</accession>
<comment type="caution">
    <text evidence="1">The sequence shown here is derived from an EMBL/GenBank/DDBJ whole genome shotgun (WGS) entry which is preliminary data.</text>
</comment>
<proteinExistence type="predicted"/>
<sequence>MTARHRPEILRRRDRVGRVYQLVCTCGQAWDEHVARRLAEVDMSEHLLSLPPVPAAQQCRDPRRHDRRDWEPCQVCAAQVTLFDLAEVTR</sequence>
<keyword evidence="2" id="KW-1185">Reference proteome</keyword>
<reference evidence="2" key="1">
    <citation type="journal article" date="2019" name="Int. J. Syst. Evol. Microbiol.">
        <title>The Global Catalogue of Microorganisms (GCM) 10K type strain sequencing project: providing services to taxonomists for standard genome sequencing and annotation.</title>
        <authorList>
            <consortium name="The Broad Institute Genomics Platform"/>
            <consortium name="The Broad Institute Genome Sequencing Center for Infectious Disease"/>
            <person name="Wu L."/>
            <person name="Ma J."/>
        </authorList>
    </citation>
    <scope>NUCLEOTIDE SEQUENCE [LARGE SCALE GENOMIC DNA]</scope>
    <source>
        <strain evidence="2">JCM 9373</strain>
    </source>
</reference>
<protein>
    <submittedName>
        <fullName evidence="1">Uncharacterized protein</fullName>
    </submittedName>
</protein>
<evidence type="ECO:0000313" key="2">
    <source>
        <dbReference type="Proteomes" id="UP001500320"/>
    </source>
</evidence>
<organism evidence="1 2">
    <name type="scientific">Planomonospora alba</name>
    <dbReference type="NCBI Taxonomy" id="161354"/>
    <lineage>
        <taxon>Bacteria</taxon>
        <taxon>Bacillati</taxon>
        <taxon>Actinomycetota</taxon>
        <taxon>Actinomycetes</taxon>
        <taxon>Streptosporangiales</taxon>
        <taxon>Streptosporangiaceae</taxon>
        <taxon>Planomonospora</taxon>
    </lineage>
</organism>
<dbReference type="RefSeq" id="WP_344866458.1">
    <property type="nucleotide sequence ID" value="NZ_BAAAUT010000092.1"/>
</dbReference>
<evidence type="ECO:0000313" key="1">
    <source>
        <dbReference type="EMBL" id="GAA3165625.1"/>
    </source>
</evidence>
<gene>
    <name evidence="1" type="ORF">GCM10010466_65500</name>
</gene>